<feature type="compositionally biased region" description="Pro residues" evidence="2">
    <location>
        <begin position="487"/>
        <end position="499"/>
    </location>
</feature>
<sequence>MADQLHFSEEAEENRDRIFRTNEDERERIFLDHEARRDQEATSRRDEILQDVEDRVEERLASIPPAPPVAPVMPAQDQFPQSMPVPEPGYEVPPTEDIEEDIPVIPPPHEPIPSSPRPSLPPHREDVDFDAHTIAQSIQSQVAEATSRYLQEMLDTLRTERADLDEARTEAARVREELDAERERRIIDVEAQNTALKEELATLRAQNDQLRDDLEQERQLRITEDEARREVERDEARNRGDDLVRQLSDVTNIVSETRDECARKRETSDERWAQKEAWHNDCNTQMDEMRQMLQGFQQAFQDEVRQRQAEREAEAEKPGIESIVQQLSEENARLHALLRELSDGWRAETSRQHDDLINAVRSTAQEQVPFNISGYLDEFSKTLAKEVRQLLTEVGELATRKSSLQHEIASLLEFRQRYDHGGIYSRGYPMPTAGMPDVPMPEAPQEQPPPPSEPEGPQTAPSGWRPVRQRRLRRGREGGQAPGPAQAHPPPPPPGPPAPMFLDPRADPRAGSWATWQPGDAYVPSPVSSGERPTPVVAAPPVPQEPPGLFGPRTPRSSYHGH</sequence>
<feature type="region of interest" description="Disordered" evidence="2">
    <location>
        <begin position="428"/>
        <end position="562"/>
    </location>
</feature>
<keyword evidence="1" id="KW-0175">Coiled coil</keyword>
<protein>
    <submittedName>
        <fullName evidence="3">Uncharacterized protein</fullName>
    </submittedName>
</protein>
<evidence type="ECO:0000313" key="3">
    <source>
        <dbReference type="EMBL" id="GJE86397.1"/>
    </source>
</evidence>
<evidence type="ECO:0000256" key="2">
    <source>
        <dbReference type="SAM" id="MobiDB-lite"/>
    </source>
</evidence>
<feature type="coiled-coil region" evidence="1">
    <location>
        <begin position="150"/>
        <end position="220"/>
    </location>
</feature>
<feature type="compositionally biased region" description="Pro residues" evidence="2">
    <location>
        <begin position="104"/>
        <end position="121"/>
    </location>
</feature>
<feature type="region of interest" description="Disordered" evidence="2">
    <location>
        <begin position="62"/>
        <end position="122"/>
    </location>
</feature>
<accession>A0A9P3LA47</accession>
<comment type="caution">
    <text evidence="3">The sequence shown here is derived from an EMBL/GenBank/DDBJ whole genome shotgun (WGS) entry which is preliminary data.</text>
</comment>
<dbReference type="EMBL" id="BPQB01000004">
    <property type="protein sequence ID" value="GJE86397.1"/>
    <property type="molecule type" value="Genomic_DNA"/>
</dbReference>
<name>A0A9P3LA47_9APHY</name>
<organism evidence="3 4">
    <name type="scientific">Phanerochaete sordida</name>
    <dbReference type="NCBI Taxonomy" id="48140"/>
    <lineage>
        <taxon>Eukaryota</taxon>
        <taxon>Fungi</taxon>
        <taxon>Dikarya</taxon>
        <taxon>Basidiomycota</taxon>
        <taxon>Agaricomycotina</taxon>
        <taxon>Agaricomycetes</taxon>
        <taxon>Polyporales</taxon>
        <taxon>Phanerochaetaceae</taxon>
        <taxon>Phanerochaete</taxon>
    </lineage>
</organism>
<feature type="compositionally biased region" description="Pro residues" evidence="2">
    <location>
        <begin position="438"/>
        <end position="454"/>
    </location>
</feature>
<evidence type="ECO:0000313" key="4">
    <source>
        <dbReference type="Proteomes" id="UP000703269"/>
    </source>
</evidence>
<proteinExistence type="predicted"/>
<dbReference type="Proteomes" id="UP000703269">
    <property type="component" value="Unassembled WGS sequence"/>
</dbReference>
<keyword evidence="4" id="KW-1185">Reference proteome</keyword>
<dbReference type="OrthoDB" id="2507336at2759"/>
<evidence type="ECO:0000256" key="1">
    <source>
        <dbReference type="SAM" id="Coils"/>
    </source>
</evidence>
<dbReference type="AlphaFoldDB" id="A0A9P3LA47"/>
<feature type="compositionally biased region" description="Low complexity" evidence="2">
    <location>
        <begin position="455"/>
        <end position="466"/>
    </location>
</feature>
<reference evidence="3 4" key="1">
    <citation type="submission" date="2021-08" db="EMBL/GenBank/DDBJ databases">
        <title>Draft Genome Sequence of Phanerochaete sordida strain YK-624.</title>
        <authorList>
            <person name="Mori T."/>
            <person name="Dohra H."/>
            <person name="Suzuki T."/>
            <person name="Kawagishi H."/>
            <person name="Hirai H."/>
        </authorList>
    </citation>
    <scope>NUCLEOTIDE SEQUENCE [LARGE SCALE GENOMIC DNA]</scope>
    <source>
        <strain evidence="3 4">YK-624</strain>
    </source>
</reference>
<gene>
    <name evidence="3" type="ORF">PsYK624_024770</name>
</gene>
<feature type="region of interest" description="Disordered" evidence="2">
    <location>
        <begin position="1"/>
        <end position="20"/>
    </location>
</feature>